<gene>
    <name evidence="1" type="ORF">PECAL_4P04670</name>
</gene>
<keyword evidence="2" id="KW-1185">Reference proteome</keyword>
<sequence length="482" mass="53151">MRAVLLLVAAAAAEKRSWFGSSQKKEKPVTREGRAVQLARKVLEARTLEDAHALARAAAQLLQTPSVQRPPVNKRCTLPSLSRRDARGCQRVVASASARPLTKTALDRGGFLCRALLVLEAAHHRGPASSKRDAHLGAIDAACAFDATTWRPPAADQHAKKIVVAIHHNGLGNQLFQWAFGKLVALDAGAAFAARKMREDEGPVKPQRVAPHTIEGWKAFTDVFGKASLGYQADADAKCAPLIPVESQYREKGTLLLVERPADSRRLAFPKQVQNFASSLQDDTQCISLLGYWQRYSLYAGLRPQLRDAMRVQDGDLEERPDSDDVVVHVRLCDGPVHQYKYYSWKNYFSHVLPRLQPPPKRIKIVTACNPRRNGVVKDLLENVPNAEVAKPRLRGSPTTAKSVAADFAYMARAKRLVVTESTFSFWAAFLGDAHEVHAPSAGVLPAPLGEKGYVFHDVEAKAYWGLYNATARRVAYRYGGE</sequence>
<accession>A0A8J2WY98</accession>
<dbReference type="AlphaFoldDB" id="A0A8J2WY98"/>
<evidence type="ECO:0000313" key="2">
    <source>
        <dbReference type="Proteomes" id="UP000789595"/>
    </source>
</evidence>
<organism evidence="1 2">
    <name type="scientific">Pelagomonas calceolata</name>
    <dbReference type="NCBI Taxonomy" id="35677"/>
    <lineage>
        <taxon>Eukaryota</taxon>
        <taxon>Sar</taxon>
        <taxon>Stramenopiles</taxon>
        <taxon>Ochrophyta</taxon>
        <taxon>Pelagophyceae</taxon>
        <taxon>Pelagomonadales</taxon>
        <taxon>Pelagomonadaceae</taxon>
        <taxon>Pelagomonas</taxon>
    </lineage>
</organism>
<evidence type="ECO:0000313" key="1">
    <source>
        <dbReference type="EMBL" id="CAH0373282.1"/>
    </source>
</evidence>
<dbReference type="EMBL" id="CAKKNE010000004">
    <property type="protein sequence ID" value="CAH0373282.1"/>
    <property type="molecule type" value="Genomic_DNA"/>
</dbReference>
<dbReference type="Proteomes" id="UP000789595">
    <property type="component" value="Unassembled WGS sequence"/>
</dbReference>
<dbReference type="OrthoDB" id="204303at2759"/>
<comment type="caution">
    <text evidence="1">The sequence shown here is derived from an EMBL/GenBank/DDBJ whole genome shotgun (WGS) entry which is preliminary data.</text>
</comment>
<protein>
    <submittedName>
        <fullName evidence="1">Uncharacterized protein</fullName>
    </submittedName>
</protein>
<reference evidence="1" key="1">
    <citation type="submission" date="2021-11" db="EMBL/GenBank/DDBJ databases">
        <authorList>
            <consortium name="Genoscope - CEA"/>
            <person name="William W."/>
        </authorList>
    </citation>
    <scope>NUCLEOTIDE SEQUENCE</scope>
</reference>
<name>A0A8J2WY98_9STRA</name>
<proteinExistence type="predicted"/>